<dbReference type="PANTHER" id="PTHR43060:SF15">
    <property type="entry name" value="3-HYDROXYISOBUTYRATE DEHYDROGENASE-LIKE 1, MITOCHONDRIAL-RELATED"/>
    <property type="match status" value="1"/>
</dbReference>
<dbReference type="AlphaFoldDB" id="A0A261S2Y9"/>
<comment type="caution">
    <text evidence="6">The sequence shown here is derived from an EMBL/GenBank/DDBJ whole genome shotgun (WGS) entry which is preliminary data.</text>
</comment>
<keyword evidence="2" id="KW-0520">NAD</keyword>
<feature type="domain" description="3-hydroxyisobutyrate dehydrogenase-like NAD-binding" evidence="5">
    <location>
        <begin position="166"/>
        <end position="287"/>
    </location>
</feature>
<dbReference type="InterPro" id="IPR013328">
    <property type="entry name" value="6PGD_dom2"/>
</dbReference>
<dbReference type="InterPro" id="IPR006115">
    <property type="entry name" value="6PGDH_NADP-bd"/>
</dbReference>
<evidence type="ECO:0000256" key="2">
    <source>
        <dbReference type="ARBA" id="ARBA00023027"/>
    </source>
</evidence>
<accession>A0A261S2Y9</accession>
<dbReference type="Pfam" id="PF03446">
    <property type="entry name" value="NAD_binding_2"/>
    <property type="match status" value="1"/>
</dbReference>
<dbReference type="GO" id="GO:0016491">
    <property type="term" value="F:oxidoreductase activity"/>
    <property type="evidence" value="ECO:0007669"/>
    <property type="project" value="UniProtKB-KW"/>
</dbReference>
<evidence type="ECO:0000256" key="3">
    <source>
        <dbReference type="PIRSR" id="PIRSR000103-1"/>
    </source>
</evidence>
<dbReference type="Pfam" id="PF14833">
    <property type="entry name" value="NAD_binding_11"/>
    <property type="match status" value="1"/>
</dbReference>
<keyword evidence="1" id="KW-0560">Oxidoreductase</keyword>
<keyword evidence="7" id="KW-1185">Reference proteome</keyword>
<gene>
    <name evidence="6" type="ORF">CAL29_27020</name>
</gene>
<sequence>MSKYKTLGFIGLGVMGEPMCNNLVRKSGLPVHIFDMNADAVARVAANGGKAEDSVAAVAAKADAVFLSLPSIDQVEPVARALAGGARKPAMIVDMSTSDVARSRALTAELKAQGVDFVDAPVARTAEAAQKGTLLISVGGSDAAYEELKPLLSCMGSDVLHCGDTGCGQIVKILNNMMVFMTVNALSEVLTIGRRAGMDGERLFELLSGGSADSFALRNHGMKSLVKDNFPEKVFPMVYAIKDAGLALSLARAGSFQPKIAGYTYDLMCQARDAGIVNQYHPAIVQLVDGRITPKQDVKP</sequence>
<evidence type="ECO:0000313" key="6">
    <source>
        <dbReference type="EMBL" id="OZI31545.1"/>
    </source>
</evidence>
<dbReference type="Gene3D" id="3.40.50.720">
    <property type="entry name" value="NAD(P)-binding Rossmann-like Domain"/>
    <property type="match status" value="1"/>
</dbReference>
<organism evidence="6 7">
    <name type="scientific">Bordetella genomosp. 10</name>
    <dbReference type="NCBI Taxonomy" id="1416804"/>
    <lineage>
        <taxon>Bacteria</taxon>
        <taxon>Pseudomonadati</taxon>
        <taxon>Pseudomonadota</taxon>
        <taxon>Betaproteobacteria</taxon>
        <taxon>Burkholderiales</taxon>
        <taxon>Alcaligenaceae</taxon>
        <taxon>Bordetella</taxon>
    </lineage>
</organism>
<name>A0A261S2Y9_9BORD</name>
<evidence type="ECO:0000259" key="4">
    <source>
        <dbReference type="Pfam" id="PF03446"/>
    </source>
</evidence>
<feature type="domain" description="6-phosphogluconate dehydrogenase NADP-binding" evidence="4">
    <location>
        <begin position="7"/>
        <end position="163"/>
    </location>
</feature>
<dbReference type="PIRSF" id="PIRSF000103">
    <property type="entry name" value="HIBADH"/>
    <property type="match status" value="1"/>
</dbReference>
<feature type="active site" evidence="3">
    <location>
        <position position="172"/>
    </location>
</feature>
<dbReference type="GO" id="GO:0050661">
    <property type="term" value="F:NADP binding"/>
    <property type="evidence" value="ECO:0007669"/>
    <property type="project" value="InterPro"/>
</dbReference>
<evidence type="ECO:0000259" key="5">
    <source>
        <dbReference type="Pfam" id="PF14833"/>
    </source>
</evidence>
<evidence type="ECO:0000256" key="1">
    <source>
        <dbReference type="ARBA" id="ARBA00023002"/>
    </source>
</evidence>
<dbReference type="InterPro" id="IPR008927">
    <property type="entry name" value="6-PGluconate_DH-like_C_sf"/>
</dbReference>
<dbReference type="SUPFAM" id="SSF48179">
    <property type="entry name" value="6-phosphogluconate dehydrogenase C-terminal domain-like"/>
    <property type="match status" value="1"/>
</dbReference>
<evidence type="ECO:0000313" key="7">
    <source>
        <dbReference type="Proteomes" id="UP000216020"/>
    </source>
</evidence>
<protein>
    <submittedName>
        <fullName evidence="6">2-hydroxy-3-oxopropionate reductase</fullName>
    </submittedName>
</protein>
<dbReference type="InterPro" id="IPR015815">
    <property type="entry name" value="HIBADH-related"/>
</dbReference>
<dbReference type="InterPro" id="IPR029154">
    <property type="entry name" value="HIBADH-like_NADP-bd"/>
</dbReference>
<dbReference type="RefSeq" id="WP_094855953.1">
    <property type="nucleotide sequence ID" value="NZ_NEVM01000005.1"/>
</dbReference>
<dbReference type="InterPro" id="IPR036291">
    <property type="entry name" value="NAD(P)-bd_dom_sf"/>
</dbReference>
<dbReference type="OrthoDB" id="9777604at2"/>
<reference evidence="7" key="1">
    <citation type="submission" date="2017-05" db="EMBL/GenBank/DDBJ databases">
        <title>Complete and WGS of Bordetella genogroups.</title>
        <authorList>
            <person name="Spilker T."/>
            <person name="Lipuma J."/>
        </authorList>
    </citation>
    <scope>NUCLEOTIDE SEQUENCE [LARGE SCALE GENOMIC DNA]</scope>
    <source>
        <strain evidence="7">AU16122</strain>
    </source>
</reference>
<dbReference type="EMBL" id="NEVM01000005">
    <property type="protein sequence ID" value="OZI31545.1"/>
    <property type="molecule type" value="Genomic_DNA"/>
</dbReference>
<dbReference type="GO" id="GO:0051287">
    <property type="term" value="F:NAD binding"/>
    <property type="evidence" value="ECO:0007669"/>
    <property type="project" value="InterPro"/>
</dbReference>
<dbReference type="Proteomes" id="UP000216020">
    <property type="component" value="Unassembled WGS sequence"/>
</dbReference>
<dbReference type="SUPFAM" id="SSF51735">
    <property type="entry name" value="NAD(P)-binding Rossmann-fold domains"/>
    <property type="match status" value="1"/>
</dbReference>
<dbReference type="Gene3D" id="1.10.1040.10">
    <property type="entry name" value="N-(1-d-carboxylethyl)-l-norvaline Dehydrogenase, domain 2"/>
    <property type="match status" value="1"/>
</dbReference>
<proteinExistence type="predicted"/>
<dbReference type="PANTHER" id="PTHR43060">
    <property type="entry name" value="3-HYDROXYISOBUTYRATE DEHYDROGENASE-LIKE 1, MITOCHONDRIAL-RELATED"/>
    <property type="match status" value="1"/>
</dbReference>